<keyword evidence="6 15" id="KW-0963">Cytoplasm</keyword>
<dbReference type="NCBIfam" id="TIGR00878">
    <property type="entry name" value="purM"/>
    <property type="match status" value="1"/>
</dbReference>
<evidence type="ECO:0000259" key="17">
    <source>
        <dbReference type="Pfam" id="PF02769"/>
    </source>
</evidence>
<protein>
    <recommendedName>
        <fullName evidence="5 15">Phosphoribosylformylglycinamidine cyclo-ligase</fullName>
        <ecNumber evidence="4 15">6.3.3.1</ecNumber>
    </recommendedName>
    <alternativeName>
        <fullName evidence="12 15">AIR synthase</fullName>
    </alternativeName>
    <alternativeName>
        <fullName evidence="13 15">AIRS</fullName>
    </alternativeName>
    <alternativeName>
        <fullName evidence="11 15">Phosphoribosyl-aminoimidazole synthetase</fullName>
    </alternativeName>
</protein>
<dbReference type="EMBL" id="DSFP01000022">
    <property type="protein sequence ID" value="HEW45364.1"/>
    <property type="molecule type" value="Genomic_DNA"/>
</dbReference>
<keyword evidence="10 15" id="KW-0067">ATP-binding</keyword>
<dbReference type="PANTHER" id="PTHR10520:SF12">
    <property type="entry name" value="TRIFUNCTIONAL PURINE BIOSYNTHETIC PROTEIN ADENOSINE-3"/>
    <property type="match status" value="1"/>
</dbReference>
<keyword evidence="7 15" id="KW-0436">Ligase</keyword>
<dbReference type="AlphaFoldDB" id="A0A7C2Z551"/>
<dbReference type="GO" id="GO:0006189">
    <property type="term" value="P:'de novo' IMP biosynthetic process"/>
    <property type="evidence" value="ECO:0007669"/>
    <property type="project" value="UniProtKB-UniRule"/>
</dbReference>
<evidence type="ECO:0000256" key="15">
    <source>
        <dbReference type="HAMAP-Rule" id="MF_00741"/>
    </source>
</evidence>
<dbReference type="CDD" id="cd02196">
    <property type="entry name" value="PurM"/>
    <property type="match status" value="1"/>
</dbReference>
<keyword evidence="8 15" id="KW-0547">Nucleotide-binding</keyword>
<keyword evidence="9 15" id="KW-0658">Purine biosynthesis</keyword>
<evidence type="ECO:0000256" key="10">
    <source>
        <dbReference type="ARBA" id="ARBA00022840"/>
    </source>
</evidence>
<proteinExistence type="inferred from homology"/>
<comment type="catalytic activity">
    <reaction evidence="14 15">
        <text>2-formamido-N(1)-(5-O-phospho-beta-D-ribosyl)acetamidine + ATP = 5-amino-1-(5-phospho-beta-D-ribosyl)imidazole + ADP + phosphate + H(+)</text>
        <dbReference type="Rhea" id="RHEA:23032"/>
        <dbReference type="ChEBI" id="CHEBI:15378"/>
        <dbReference type="ChEBI" id="CHEBI:30616"/>
        <dbReference type="ChEBI" id="CHEBI:43474"/>
        <dbReference type="ChEBI" id="CHEBI:137981"/>
        <dbReference type="ChEBI" id="CHEBI:147287"/>
        <dbReference type="ChEBI" id="CHEBI:456216"/>
        <dbReference type="EC" id="6.3.3.1"/>
    </reaction>
</comment>
<dbReference type="HAMAP" id="MF_00741">
    <property type="entry name" value="AIRS"/>
    <property type="match status" value="1"/>
</dbReference>
<feature type="domain" description="PurM-like C-terminal" evidence="17">
    <location>
        <begin position="170"/>
        <end position="334"/>
    </location>
</feature>
<evidence type="ECO:0000256" key="8">
    <source>
        <dbReference type="ARBA" id="ARBA00022741"/>
    </source>
</evidence>
<evidence type="ECO:0000256" key="14">
    <source>
        <dbReference type="ARBA" id="ARBA00049057"/>
    </source>
</evidence>
<dbReference type="SUPFAM" id="SSF55326">
    <property type="entry name" value="PurM N-terminal domain-like"/>
    <property type="match status" value="1"/>
</dbReference>
<dbReference type="InterPro" id="IPR010918">
    <property type="entry name" value="PurM-like_C_dom"/>
</dbReference>
<dbReference type="GO" id="GO:0004637">
    <property type="term" value="F:phosphoribosylamine-glycine ligase activity"/>
    <property type="evidence" value="ECO:0007669"/>
    <property type="project" value="TreeGrafter"/>
</dbReference>
<evidence type="ECO:0000256" key="4">
    <source>
        <dbReference type="ARBA" id="ARBA00013047"/>
    </source>
</evidence>
<dbReference type="EC" id="6.3.3.1" evidence="4 15"/>
<evidence type="ECO:0000313" key="18">
    <source>
        <dbReference type="EMBL" id="HEW45364.1"/>
    </source>
</evidence>
<evidence type="ECO:0000256" key="6">
    <source>
        <dbReference type="ARBA" id="ARBA00022490"/>
    </source>
</evidence>
<evidence type="ECO:0000256" key="3">
    <source>
        <dbReference type="ARBA" id="ARBA00010280"/>
    </source>
</evidence>
<evidence type="ECO:0000256" key="12">
    <source>
        <dbReference type="ARBA" id="ARBA00032931"/>
    </source>
</evidence>
<comment type="subcellular location">
    <subcellularLocation>
        <location evidence="1 15">Cytoplasm</location>
    </subcellularLocation>
</comment>
<dbReference type="SUPFAM" id="SSF56042">
    <property type="entry name" value="PurM C-terminal domain-like"/>
    <property type="match status" value="1"/>
</dbReference>
<organism evidence="18">
    <name type="scientific">Hydrogenobacter sp</name>
    <dbReference type="NCBI Taxonomy" id="2152829"/>
    <lineage>
        <taxon>Bacteria</taxon>
        <taxon>Pseudomonadati</taxon>
        <taxon>Aquificota</taxon>
        <taxon>Aquificia</taxon>
        <taxon>Aquificales</taxon>
        <taxon>Aquificaceae</taxon>
        <taxon>Hydrogenobacter</taxon>
    </lineage>
</organism>
<feature type="domain" description="PurM-like N-terminal" evidence="16">
    <location>
        <begin position="53"/>
        <end position="157"/>
    </location>
</feature>
<dbReference type="InterPro" id="IPR036676">
    <property type="entry name" value="PurM-like_C_sf"/>
</dbReference>
<dbReference type="InterPro" id="IPR016188">
    <property type="entry name" value="PurM-like_N"/>
</dbReference>
<dbReference type="Gene3D" id="3.90.650.10">
    <property type="entry name" value="PurM-like C-terminal domain"/>
    <property type="match status" value="1"/>
</dbReference>
<reference evidence="18" key="1">
    <citation type="journal article" date="2020" name="mSystems">
        <title>Genome- and Community-Level Interaction Insights into Carbon Utilization and Element Cycling Functions of Hydrothermarchaeota in Hydrothermal Sediment.</title>
        <authorList>
            <person name="Zhou Z."/>
            <person name="Liu Y."/>
            <person name="Xu W."/>
            <person name="Pan J."/>
            <person name="Luo Z.H."/>
            <person name="Li M."/>
        </authorList>
    </citation>
    <scope>NUCLEOTIDE SEQUENCE [LARGE SCALE GENOMIC DNA]</scope>
    <source>
        <strain evidence="18">SpSt-132</strain>
    </source>
</reference>
<evidence type="ECO:0000259" key="16">
    <source>
        <dbReference type="Pfam" id="PF00586"/>
    </source>
</evidence>
<name>A0A7C2Z551_9AQUI</name>
<dbReference type="InterPro" id="IPR036921">
    <property type="entry name" value="PurM-like_N_sf"/>
</dbReference>
<comment type="similarity">
    <text evidence="3 15">Belongs to the AIR synthase family.</text>
</comment>
<dbReference type="FunFam" id="3.30.1330.10:FF:000001">
    <property type="entry name" value="Phosphoribosylformylglycinamidine cyclo-ligase"/>
    <property type="match status" value="1"/>
</dbReference>
<evidence type="ECO:0000256" key="5">
    <source>
        <dbReference type="ARBA" id="ARBA00020367"/>
    </source>
</evidence>
<dbReference type="Pfam" id="PF00586">
    <property type="entry name" value="AIRS"/>
    <property type="match status" value="1"/>
</dbReference>
<evidence type="ECO:0000256" key="9">
    <source>
        <dbReference type="ARBA" id="ARBA00022755"/>
    </source>
</evidence>
<dbReference type="GO" id="GO:0046084">
    <property type="term" value="P:adenine biosynthetic process"/>
    <property type="evidence" value="ECO:0007669"/>
    <property type="project" value="TreeGrafter"/>
</dbReference>
<dbReference type="GO" id="GO:0005524">
    <property type="term" value="F:ATP binding"/>
    <property type="evidence" value="ECO:0007669"/>
    <property type="project" value="UniProtKB-KW"/>
</dbReference>
<comment type="pathway">
    <text evidence="2 15">Purine metabolism; IMP biosynthesis via de novo pathway; 5-amino-1-(5-phospho-D-ribosyl)imidazole from N(2)-formyl-N(1)-(5-phospho-D-ribosyl)glycinamide: step 2/2.</text>
</comment>
<dbReference type="UniPathway" id="UPA00074">
    <property type="reaction ID" value="UER00129"/>
</dbReference>
<evidence type="ECO:0000256" key="13">
    <source>
        <dbReference type="ARBA" id="ARBA00033093"/>
    </source>
</evidence>
<gene>
    <name evidence="15 18" type="primary">purM</name>
    <name evidence="18" type="ORF">ENO47_01640</name>
</gene>
<evidence type="ECO:0000256" key="7">
    <source>
        <dbReference type="ARBA" id="ARBA00022598"/>
    </source>
</evidence>
<dbReference type="PANTHER" id="PTHR10520">
    <property type="entry name" value="TRIFUNCTIONAL PURINE BIOSYNTHETIC PROTEIN ADENOSINE-3-RELATED"/>
    <property type="match status" value="1"/>
</dbReference>
<evidence type="ECO:0000256" key="2">
    <source>
        <dbReference type="ARBA" id="ARBA00004686"/>
    </source>
</evidence>
<dbReference type="InterPro" id="IPR004733">
    <property type="entry name" value="PurM_cligase"/>
</dbReference>
<dbReference type="GO" id="GO:0004641">
    <property type="term" value="F:phosphoribosylformylglycinamidine cyclo-ligase activity"/>
    <property type="evidence" value="ECO:0007669"/>
    <property type="project" value="UniProtKB-UniRule"/>
</dbReference>
<comment type="caution">
    <text evidence="18">The sequence shown here is derived from an EMBL/GenBank/DDBJ whole genome shotgun (WGS) entry which is preliminary data.</text>
</comment>
<dbReference type="FunFam" id="3.90.650.10:FF:000011">
    <property type="entry name" value="Phosphoribosylformylglycinamidine cyclo-ligase"/>
    <property type="match status" value="1"/>
</dbReference>
<evidence type="ECO:0000256" key="1">
    <source>
        <dbReference type="ARBA" id="ARBA00004496"/>
    </source>
</evidence>
<dbReference type="Pfam" id="PF02769">
    <property type="entry name" value="AIRS_C"/>
    <property type="match status" value="1"/>
</dbReference>
<evidence type="ECO:0000256" key="11">
    <source>
        <dbReference type="ARBA" id="ARBA00031908"/>
    </source>
</evidence>
<sequence>MGEWTYEKAGVSIEKAEAFVDYIKEKVQSLPRQALLFGSFASGISLEGYKNPVIMMTTDGVGTKLKIAQEVKVHHTVGIDLVAMNVNDLLTTGAKPIAFLDYIAVGKIDLEVLKRVMDGIVEGCKMADVALVGGETAEMPDFYPEGTYDLAGFCVGVCEREELITGKDIKPGDIIIGFPSSGFHSNGYSLVRKILESKGISYHDRFEGTDKRIWEVLLEPTKIYSREINNLKKAGVMIKGMAHITGGGIPGNLIRILPENCKAIVEANRIPSNPIFDWIRELGNVPRDEMYKTFNMGVGFMVVVSKEDVEKVLKAVDSSFVCGNIEEGKKDVLIV</sequence>
<dbReference type="GO" id="GO:0005829">
    <property type="term" value="C:cytosol"/>
    <property type="evidence" value="ECO:0007669"/>
    <property type="project" value="TreeGrafter"/>
</dbReference>
<dbReference type="Gene3D" id="3.30.1330.10">
    <property type="entry name" value="PurM-like, N-terminal domain"/>
    <property type="match status" value="1"/>
</dbReference>
<accession>A0A7C2Z551</accession>